<dbReference type="EMBL" id="CASHTH010000820">
    <property type="protein sequence ID" value="CAI8008170.1"/>
    <property type="molecule type" value="Genomic_DNA"/>
</dbReference>
<sequence>MTTGAAAAETLLRNRLFSDLDDGGYVPENKKEVLGTVQQVLERTIVESEGNSLLIIGPRGCGKTWVMDSVFRTLQGDRRCKDNYIRVYLNGLVHTDDRLALLEIARQLNIDSDNEEHTSMSFSAALDYLLAALRSGSGANQSVIFVLDEFDLFASHKNQSLLYNLLDISQSSHNPIAVVGLTCRLDVVELLEKRVKSRFSHRQLLLFPHSEFRDYATLAQSLLSLPINFKQRQFRHEWQKNIQKLLQNAKVLQALQQQFRLSADVRSLKTLLLLPVSRLSPTHPQLAPSDFSLSLELIHRDSLGAVMKGLSVLELCLLVAVRQISELSCGEPFNFEMVYCGKQWSSLLVTPRYGNHSILQL</sequence>
<organism evidence="10 11">
    <name type="scientific">Geodia barretti</name>
    <name type="common">Barrett's horny sponge</name>
    <dbReference type="NCBI Taxonomy" id="519541"/>
    <lineage>
        <taxon>Eukaryota</taxon>
        <taxon>Metazoa</taxon>
        <taxon>Porifera</taxon>
        <taxon>Demospongiae</taxon>
        <taxon>Heteroscleromorpha</taxon>
        <taxon>Tetractinellida</taxon>
        <taxon>Astrophorina</taxon>
        <taxon>Geodiidae</taxon>
        <taxon>Geodia</taxon>
    </lineage>
</organism>
<accession>A0AA35WB12</accession>
<comment type="function">
    <text evidence="7">Component of the origin recognition complex (ORC) that binds origins of replication.</text>
</comment>
<evidence type="ECO:0000313" key="11">
    <source>
        <dbReference type="Proteomes" id="UP001174909"/>
    </source>
</evidence>
<dbReference type="PANTHER" id="PTHR12087:SF0">
    <property type="entry name" value="ORIGIN RECOGNITION COMPLEX SUBUNIT 4"/>
    <property type="match status" value="1"/>
</dbReference>
<evidence type="ECO:0000256" key="2">
    <source>
        <dbReference type="ARBA" id="ARBA00005334"/>
    </source>
</evidence>
<keyword evidence="11" id="KW-1185">Reference proteome</keyword>
<dbReference type="GO" id="GO:0003688">
    <property type="term" value="F:DNA replication origin binding"/>
    <property type="evidence" value="ECO:0007669"/>
    <property type="project" value="TreeGrafter"/>
</dbReference>
<dbReference type="PIRSF" id="PIRSF007858">
    <property type="entry name" value="ORC4"/>
    <property type="match status" value="1"/>
</dbReference>
<dbReference type="InterPro" id="IPR049945">
    <property type="entry name" value="AAA_22"/>
</dbReference>
<evidence type="ECO:0000259" key="8">
    <source>
        <dbReference type="Pfam" id="PF13401"/>
    </source>
</evidence>
<comment type="similarity">
    <text evidence="2 7">Belongs to the ORC4 family.</text>
</comment>
<protein>
    <recommendedName>
        <fullName evidence="3 7">Origin recognition complex subunit 4</fullName>
    </recommendedName>
</protein>
<dbReference type="InterPro" id="IPR032705">
    <property type="entry name" value="ORC4_C"/>
</dbReference>
<evidence type="ECO:0000256" key="7">
    <source>
        <dbReference type="PIRNR" id="PIRNR007858"/>
    </source>
</evidence>
<evidence type="ECO:0000256" key="4">
    <source>
        <dbReference type="ARBA" id="ARBA00022705"/>
    </source>
</evidence>
<comment type="caution">
    <text evidence="10">The sequence shown here is derived from an EMBL/GenBank/DDBJ whole genome shotgun (WGS) entry which is preliminary data.</text>
</comment>
<dbReference type="SUPFAM" id="SSF52540">
    <property type="entry name" value="P-loop containing nucleoside triphosphate hydrolases"/>
    <property type="match status" value="1"/>
</dbReference>
<proteinExistence type="inferred from homology"/>
<name>A0AA35WB12_GEOBA</name>
<dbReference type="GO" id="GO:0006270">
    <property type="term" value="P:DNA replication initiation"/>
    <property type="evidence" value="ECO:0007669"/>
    <property type="project" value="TreeGrafter"/>
</dbReference>
<evidence type="ECO:0000256" key="1">
    <source>
        <dbReference type="ARBA" id="ARBA00004123"/>
    </source>
</evidence>
<dbReference type="Proteomes" id="UP001174909">
    <property type="component" value="Unassembled WGS sequence"/>
</dbReference>
<dbReference type="GO" id="GO:0005664">
    <property type="term" value="C:nuclear origin of replication recognition complex"/>
    <property type="evidence" value="ECO:0007669"/>
    <property type="project" value="TreeGrafter"/>
</dbReference>
<gene>
    <name evidence="10" type="ORF">GBAR_LOCUS5623</name>
</gene>
<dbReference type="Pfam" id="PF13401">
    <property type="entry name" value="AAA_22"/>
    <property type="match status" value="1"/>
</dbReference>
<keyword evidence="6 7" id="KW-0539">Nucleus</keyword>
<dbReference type="InterPro" id="IPR016527">
    <property type="entry name" value="ORC4"/>
</dbReference>
<feature type="domain" description="ORC1/DEAH AAA+ ATPase" evidence="8">
    <location>
        <begin position="49"/>
        <end position="179"/>
    </location>
</feature>
<evidence type="ECO:0000256" key="6">
    <source>
        <dbReference type="ARBA" id="ARBA00023242"/>
    </source>
</evidence>
<dbReference type="PANTHER" id="PTHR12087">
    <property type="entry name" value="ORIGIN RECOGNITION COMPLEX SUBUNIT 4"/>
    <property type="match status" value="1"/>
</dbReference>
<keyword evidence="5 7" id="KW-0238">DNA-binding</keyword>
<dbReference type="AlphaFoldDB" id="A0AA35WB12"/>
<evidence type="ECO:0000256" key="5">
    <source>
        <dbReference type="ARBA" id="ARBA00023125"/>
    </source>
</evidence>
<evidence type="ECO:0000259" key="9">
    <source>
        <dbReference type="Pfam" id="PF14629"/>
    </source>
</evidence>
<dbReference type="InterPro" id="IPR027417">
    <property type="entry name" value="P-loop_NTPase"/>
</dbReference>
<comment type="subcellular location">
    <subcellularLocation>
        <location evidence="1 7">Nucleus</location>
    </subcellularLocation>
</comment>
<dbReference type="Pfam" id="PF14629">
    <property type="entry name" value="ORC4_C"/>
    <property type="match status" value="1"/>
</dbReference>
<feature type="domain" description="Origin recognition complex subunit 4 C-terminal" evidence="9">
    <location>
        <begin position="218"/>
        <end position="339"/>
    </location>
</feature>
<dbReference type="GO" id="GO:0016887">
    <property type="term" value="F:ATP hydrolysis activity"/>
    <property type="evidence" value="ECO:0007669"/>
    <property type="project" value="InterPro"/>
</dbReference>
<reference evidence="10" key="1">
    <citation type="submission" date="2023-03" db="EMBL/GenBank/DDBJ databases">
        <authorList>
            <person name="Steffen K."/>
            <person name="Cardenas P."/>
        </authorList>
    </citation>
    <scope>NUCLEOTIDE SEQUENCE</scope>
</reference>
<evidence type="ECO:0000313" key="10">
    <source>
        <dbReference type="EMBL" id="CAI8008170.1"/>
    </source>
</evidence>
<keyword evidence="4 7" id="KW-0235">DNA replication</keyword>
<evidence type="ECO:0000256" key="3">
    <source>
        <dbReference type="ARBA" id="ARBA00019083"/>
    </source>
</evidence>
<dbReference type="Gene3D" id="3.40.50.300">
    <property type="entry name" value="P-loop containing nucleotide triphosphate hydrolases"/>
    <property type="match status" value="1"/>
</dbReference>